<feature type="domain" description="Large ribosomal subunit protein bL25 L25" evidence="6">
    <location>
        <begin position="6"/>
        <end position="92"/>
    </location>
</feature>
<dbReference type="SUPFAM" id="SSF50715">
    <property type="entry name" value="Ribosomal protein L25-like"/>
    <property type="match status" value="1"/>
</dbReference>
<gene>
    <name evidence="5" type="primary">rplY</name>
    <name evidence="5" type="synonym">ctc</name>
    <name evidence="8" type="ORF">GX576_08975</name>
</gene>
<evidence type="ECO:0000256" key="1">
    <source>
        <dbReference type="ARBA" id="ARBA00022730"/>
    </source>
</evidence>
<comment type="function">
    <text evidence="5">This is one of the proteins that binds to the 5S RNA in the ribosome where it forms part of the central protuberance.</text>
</comment>
<dbReference type="EMBL" id="JAAYYV010000229">
    <property type="protein sequence ID" value="NLF54509.1"/>
    <property type="molecule type" value="Genomic_DNA"/>
</dbReference>
<dbReference type="NCBIfam" id="NF004612">
    <property type="entry name" value="PRK05943.1"/>
    <property type="match status" value="1"/>
</dbReference>
<protein>
    <recommendedName>
        <fullName evidence="5">Large ribosomal subunit protein bL25</fullName>
    </recommendedName>
    <alternativeName>
        <fullName evidence="5">General stress protein CTC</fullName>
    </alternativeName>
</protein>
<evidence type="ECO:0000256" key="5">
    <source>
        <dbReference type="HAMAP-Rule" id="MF_01334"/>
    </source>
</evidence>
<dbReference type="GO" id="GO:0008097">
    <property type="term" value="F:5S rRNA binding"/>
    <property type="evidence" value="ECO:0007669"/>
    <property type="project" value="InterPro"/>
</dbReference>
<dbReference type="HAMAP" id="MF_01334">
    <property type="entry name" value="Ribosomal_bL25_CTC"/>
    <property type="match status" value="1"/>
</dbReference>
<dbReference type="NCBIfam" id="NF004130">
    <property type="entry name" value="PRK05618.1-5"/>
    <property type="match status" value="1"/>
</dbReference>
<dbReference type="Pfam" id="PF01386">
    <property type="entry name" value="Ribosomal_L25p"/>
    <property type="match status" value="1"/>
</dbReference>
<evidence type="ECO:0000259" key="7">
    <source>
        <dbReference type="Pfam" id="PF14693"/>
    </source>
</evidence>
<dbReference type="GO" id="GO:0006412">
    <property type="term" value="P:translation"/>
    <property type="evidence" value="ECO:0007669"/>
    <property type="project" value="UniProtKB-UniRule"/>
</dbReference>
<comment type="subunit">
    <text evidence="5">Part of the 50S ribosomal subunit; part of the 5S rRNA/L5/L18/L25 subcomplex. Contacts the 5S rRNA. Binds to the 5S rRNA independently of L5 and L18.</text>
</comment>
<dbReference type="Gene3D" id="2.40.240.10">
    <property type="entry name" value="Ribosomal Protein L25, Chain P"/>
    <property type="match status" value="1"/>
</dbReference>
<dbReference type="PANTHER" id="PTHR33284:SF1">
    <property type="entry name" value="RIBOSOMAL PROTEIN L25_GLN-TRNA SYNTHETASE, ANTI-CODON-BINDING DOMAIN-CONTAINING PROTEIN"/>
    <property type="match status" value="1"/>
</dbReference>
<dbReference type="HAMAP" id="MF_01336">
    <property type="entry name" value="Ribosomal_bL25"/>
    <property type="match status" value="1"/>
</dbReference>
<dbReference type="Gene3D" id="2.170.120.20">
    <property type="entry name" value="Ribosomal protein L25, beta domain"/>
    <property type="match status" value="1"/>
</dbReference>
<accession>A0A7X7R8D8</accession>
<keyword evidence="4 5" id="KW-0687">Ribonucleoprotein</keyword>
<proteinExistence type="inferred from homology"/>
<dbReference type="InterPro" id="IPR037121">
    <property type="entry name" value="Ribosomal_bL25_C"/>
</dbReference>
<sequence>MQIEFKATKRDEQGTSASRRLRRAGRLPGVIYGGGKDAIAITMDHNDLYHALQKESFHASVLTADVDGAKETVVVRDAQWHPYKQQVLHIDFLRVDAAHEITLKVPLHFLNGETSPAVKLGGCMISHTVNEIEVKCLPGNLPEFLEVNLADLESGQSVHVSEIALPFGVSLVTHGEGDQVIATALLTKAGTVEEGEGEGEGETA</sequence>
<evidence type="ECO:0000256" key="4">
    <source>
        <dbReference type="ARBA" id="ARBA00023274"/>
    </source>
</evidence>
<dbReference type="Pfam" id="PF14693">
    <property type="entry name" value="Ribosomal_TL5_C"/>
    <property type="match status" value="1"/>
</dbReference>
<reference evidence="8 9" key="1">
    <citation type="journal article" date="2020" name="Biotechnol. Biofuels">
        <title>New insights from the biogas microbiome by comprehensive genome-resolved metagenomics of nearly 1600 species originating from multiple anaerobic digesters.</title>
        <authorList>
            <person name="Campanaro S."/>
            <person name="Treu L."/>
            <person name="Rodriguez-R L.M."/>
            <person name="Kovalovszki A."/>
            <person name="Ziels R.M."/>
            <person name="Maus I."/>
            <person name="Zhu X."/>
            <person name="Kougias P.G."/>
            <person name="Basile A."/>
            <person name="Luo G."/>
            <person name="Schluter A."/>
            <person name="Konstantinidis K.T."/>
            <person name="Angelidaki I."/>
        </authorList>
    </citation>
    <scope>NUCLEOTIDE SEQUENCE [LARGE SCALE GENOMIC DNA]</scope>
    <source>
        <strain evidence="8">AS06rmzACSIP_256</strain>
    </source>
</reference>
<keyword evidence="1 5" id="KW-0699">rRNA-binding</keyword>
<comment type="similarity">
    <text evidence="5">Belongs to the bacterial ribosomal protein bL25 family. CTC subfamily.</text>
</comment>
<dbReference type="InterPro" id="IPR020056">
    <property type="entry name" value="Rbsml_bL25/Gln-tRNA_synth_N"/>
</dbReference>
<organism evidence="8 9">
    <name type="scientific">Thauera phenolivorans</name>
    <dbReference type="NCBI Taxonomy" id="1792543"/>
    <lineage>
        <taxon>Bacteria</taxon>
        <taxon>Pseudomonadati</taxon>
        <taxon>Pseudomonadota</taxon>
        <taxon>Betaproteobacteria</taxon>
        <taxon>Rhodocyclales</taxon>
        <taxon>Zoogloeaceae</taxon>
        <taxon>Thauera</taxon>
    </lineage>
</organism>
<feature type="domain" description="Large ribosomal subunit protein bL25 beta" evidence="7">
    <location>
        <begin position="100"/>
        <end position="184"/>
    </location>
</feature>
<dbReference type="NCBIfam" id="NF004128">
    <property type="entry name" value="PRK05618.1-2"/>
    <property type="match status" value="1"/>
</dbReference>
<dbReference type="InterPro" id="IPR011035">
    <property type="entry name" value="Ribosomal_bL25/Gln-tRNA_synth"/>
</dbReference>
<comment type="caution">
    <text evidence="8">The sequence shown here is derived from an EMBL/GenBank/DDBJ whole genome shotgun (WGS) entry which is preliminary data.</text>
</comment>
<evidence type="ECO:0000313" key="9">
    <source>
        <dbReference type="Proteomes" id="UP000536534"/>
    </source>
</evidence>
<dbReference type="InterPro" id="IPR001021">
    <property type="entry name" value="Ribosomal_bL25_long"/>
</dbReference>
<dbReference type="PANTHER" id="PTHR33284">
    <property type="entry name" value="RIBOSOMAL PROTEIN L25/GLN-TRNA SYNTHETASE, ANTI-CODON-BINDING DOMAIN-CONTAINING PROTEIN"/>
    <property type="match status" value="1"/>
</dbReference>
<keyword evidence="3 5" id="KW-0689">Ribosomal protein</keyword>
<evidence type="ECO:0000313" key="8">
    <source>
        <dbReference type="EMBL" id="NLF54509.1"/>
    </source>
</evidence>
<dbReference type="CDD" id="cd00495">
    <property type="entry name" value="Ribosomal_L25_TL5_CTC"/>
    <property type="match status" value="1"/>
</dbReference>
<name>A0A7X7R8D8_9RHOO</name>
<dbReference type="AlphaFoldDB" id="A0A7X7R8D8"/>
<dbReference type="InterPro" id="IPR029751">
    <property type="entry name" value="Ribosomal_L25_dom"/>
</dbReference>
<evidence type="ECO:0000259" key="6">
    <source>
        <dbReference type="Pfam" id="PF01386"/>
    </source>
</evidence>
<dbReference type="InterPro" id="IPR020055">
    <property type="entry name" value="Ribosomal_bL25_short"/>
</dbReference>
<dbReference type="InterPro" id="IPR020930">
    <property type="entry name" value="Ribosomal_uL5_bac-type"/>
</dbReference>
<dbReference type="NCBIfam" id="TIGR00731">
    <property type="entry name" value="bL25_bact_ctc"/>
    <property type="match status" value="1"/>
</dbReference>
<dbReference type="GO" id="GO:0022625">
    <property type="term" value="C:cytosolic large ribosomal subunit"/>
    <property type="evidence" value="ECO:0007669"/>
    <property type="project" value="TreeGrafter"/>
</dbReference>
<evidence type="ECO:0000256" key="2">
    <source>
        <dbReference type="ARBA" id="ARBA00022884"/>
    </source>
</evidence>
<evidence type="ECO:0000256" key="3">
    <source>
        <dbReference type="ARBA" id="ARBA00022980"/>
    </source>
</evidence>
<dbReference type="GO" id="GO:0003735">
    <property type="term" value="F:structural constituent of ribosome"/>
    <property type="evidence" value="ECO:0007669"/>
    <property type="project" value="InterPro"/>
</dbReference>
<dbReference type="InterPro" id="IPR020057">
    <property type="entry name" value="Ribosomal_bL25_b-dom"/>
</dbReference>
<dbReference type="Proteomes" id="UP000536534">
    <property type="component" value="Unassembled WGS sequence"/>
</dbReference>
<keyword evidence="2 5" id="KW-0694">RNA-binding</keyword>